<dbReference type="PROSITE" id="PS50127">
    <property type="entry name" value="UBC_2"/>
    <property type="match status" value="1"/>
</dbReference>
<organism evidence="5 6">
    <name type="scientific">Eleusine coracana subsp. coracana</name>
    <dbReference type="NCBI Taxonomy" id="191504"/>
    <lineage>
        <taxon>Eukaryota</taxon>
        <taxon>Viridiplantae</taxon>
        <taxon>Streptophyta</taxon>
        <taxon>Embryophyta</taxon>
        <taxon>Tracheophyta</taxon>
        <taxon>Spermatophyta</taxon>
        <taxon>Magnoliopsida</taxon>
        <taxon>Liliopsida</taxon>
        <taxon>Poales</taxon>
        <taxon>Poaceae</taxon>
        <taxon>PACMAD clade</taxon>
        <taxon>Chloridoideae</taxon>
        <taxon>Cynodonteae</taxon>
        <taxon>Eleusininae</taxon>
        <taxon>Eleusine</taxon>
    </lineage>
</organism>
<protein>
    <recommendedName>
        <fullName evidence="4">UBC core domain-containing protein</fullName>
    </recommendedName>
</protein>
<feature type="region of interest" description="Disordered" evidence="3">
    <location>
        <begin position="1"/>
        <end position="20"/>
    </location>
</feature>
<reference evidence="5" key="1">
    <citation type="journal article" date="2018" name="DNA Res.">
        <title>Multiple hybrid de novo genome assembly of finger millet, an orphan allotetraploid crop.</title>
        <authorList>
            <person name="Hatakeyama M."/>
            <person name="Aluri S."/>
            <person name="Balachadran M.T."/>
            <person name="Sivarajan S.R."/>
            <person name="Patrignani A."/>
            <person name="Gruter S."/>
            <person name="Poveda L."/>
            <person name="Shimizu-Inatsugi R."/>
            <person name="Baeten J."/>
            <person name="Francoijs K.J."/>
            <person name="Nataraja K.N."/>
            <person name="Reddy Y.A.N."/>
            <person name="Phadnis S."/>
            <person name="Ravikumar R.L."/>
            <person name="Schlapbach R."/>
            <person name="Sreeman S.M."/>
            <person name="Shimizu K.K."/>
        </authorList>
    </citation>
    <scope>NUCLEOTIDE SEQUENCE</scope>
</reference>
<evidence type="ECO:0000313" key="6">
    <source>
        <dbReference type="Proteomes" id="UP001054889"/>
    </source>
</evidence>
<dbReference type="InterPro" id="IPR000608">
    <property type="entry name" value="UBC"/>
</dbReference>
<evidence type="ECO:0000256" key="1">
    <source>
        <dbReference type="ARBA" id="ARBA00022679"/>
    </source>
</evidence>
<evidence type="ECO:0000259" key="4">
    <source>
        <dbReference type="PROSITE" id="PS50127"/>
    </source>
</evidence>
<evidence type="ECO:0000256" key="3">
    <source>
        <dbReference type="SAM" id="MobiDB-lite"/>
    </source>
</evidence>
<dbReference type="EMBL" id="BQKI01000073">
    <property type="protein sequence ID" value="GJN18089.1"/>
    <property type="molecule type" value="Genomic_DNA"/>
</dbReference>
<keyword evidence="1" id="KW-0808">Transferase</keyword>
<keyword evidence="2" id="KW-0833">Ubl conjugation pathway</keyword>
<dbReference type="SUPFAM" id="SSF54495">
    <property type="entry name" value="UBC-like"/>
    <property type="match status" value="1"/>
</dbReference>
<reference evidence="5" key="2">
    <citation type="submission" date="2021-12" db="EMBL/GenBank/DDBJ databases">
        <title>Resequencing data analysis of finger millet.</title>
        <authorList>
            <person name="Hatakeyama M."/>
            <person name="Aluri S."/>
            <person name="Balachadran M.T."/>
            <person name="Sivarajan S.R."/>
            <person name="Poveda L."/>
            <person name="Shimizu-Inatsugi R."/>
            <person name="Schlapbach R."/>
            <person name="Sreeman S.M."/>
            <person name="Shimizu K.K."/>
        </authorList>
    </citation>
    <scope>NUCLEOTIDE SEQUENCE</scope>
</reference>
<comment type="caution">
    <text evidence="5">The sequence shown here is derived from an EMBL/GenBank/DDBJ whole genome shotgun (WGS) entry which is preliminary data.</text>
</comment>
<dbReference type="Proteomes" id="UP001054889">
    <property type="component" value="Unassembled WGS sequence"/>
</dbReference>
<sequence length="451" mass="49327">MAEGSSRSWAAGGVDRLVPDDPDVVEVSAEAAAGWDLPGRQKRKRKQVFPGDIIELDADDDPNGVTVIGENASDQANKQAVSTHRDWQSHAKSNVPDNSAGPSAIPATNVSPWDVMGDFHQNAAGPSAIPATNVYQWDGGGFHQNVAGPSAILAWGIFYPWDGLGAYHGATVTPPVYFDQYVAASGGGSYAFNKGEANNYYDYNNLLMEGGSNFSSDANYFTETAPVLGAFLPLGHMTSPEMPHQPSQTKIANNETDEKYNTFKQFDTVGDHSDHFYTRPGNGKTPTVKKPSKNWVKRIQHEWKVLEKDLPETIFVRVYEERMDLLRAVIIGPAGTPYHDGLFFFDVQFPSQYPSKPPHFEDFVVGHFRKYGCKLLRGCKAYMDGAQVGCLVGDGVQDVDEGDKSCSNEFKVSLKILFVGLRTEFTNIGVDCTEFQNCGATIATADTTLKL</sequence>
<proteinExistence type="predicted"/>
<gene>
    <name evidence="5" type="primary">gb05210</name>
    <name evidence="5" type="ORF">PR202_gb05210</name>
</gene>
<dbReference type="PANTHER" id="PTHR46116:SF20">
    <property type="entry name" value="OS09G0294300 PROTEIN"/>
    <property type="match status" value="1"/>
</dbReference>
<dbReference type="Gene3D" id="3.10.110.10">
    <property type="entry name" value="Ubiquitin Conjugating Enzyme"/>
    <property type="match status" value="1"/>
</dbReference>
<dbReference type="GO" id="GO:0061631">
    <property type="term" value="F:ubiquitin conjugating enzyme activity"/>
    <property type="evidence" value="ECO:0007669"/>
    <property type="project" value="TreeGrafter"/>
</dbReference>
<name>A0AAV5E3W5_ELECO</name>
<dbReference type="PANTHER" id="PTHR46116">
    <property type="entry name" value="(E3-INDEPENDENT) E2 UBIQUITIN-CONJUGATING ENZYME"/>
    <property type="match status" value="1"/>
</dbReference>
<keyword evidence="6" id="KW-1185">Reference proteome</keyword>
<feature type="domain" description="UBC core" evidence="4">
    <location>
        <begin position="294"/>
        <end position="451"/>
    </location>
</feature>
<dbReference type="Pfam" id="PF00179">
    <property type="entry name" value="UQ_con"/>
    <property type="match status" value="1"/>
</dbReference>
<evidence type="ECO:0000256" key="2">
    <source>
        <dbReference type="ARBA" id="ARBA00022786"/>
    </source>
</evidence>
<feature type="compositionally biased region" description="Polar residues" evidence="3">
    <location>
        <begin position="90"/>
        <end position="104"/>
    </location>
</feature>
<feature type="region of interest" description="Disordered" evidence="3">
    <location>
        <begin position="85"/>
        <end position="104"/>
    </location>
</feature>
<dbReference type="InterPro" id="IPR016135">
    <property type="entry name" value="UBQ-conjugating_enzyme/RWD"/>
</dbReference>
<evidence type="ECO:0000313" key="5">
    <source>
        <dbReference type="EMBL" id="GJN18089.1"/>
    </source>
</evidence>
<accession>A0AAV5E3W5</accession>
<dbReference type="AlphaFoldDB" id="A0AAV5E3W5"/>